<evidence type="ECO:0000313" key="2">
    <source>
        <dbReference type="EMBL" id="GAA0305045.1"/>
    </source>
</evidence>
<feature type="transmembrane region" description="Helical" evidence="1">
    <location>
        <begin position="69"/>
        <end position="88"/>
    </location>
</feature>
<dbReference type="RefSeq" id="WP_344163685.1">
    <property type="nucleotide sequence ID" value="NZ_BAAABV010000023.1"/>
</dbReference>
<keyword evidence="1" id="KW-0472">Membrane</keyword>
<protein>
    <submittedName>
        <fullName evidence="2">Uncharacterized protein</fullName>
    </submittedName>
</protein>
<feature type="transmembrane region" description="Helical" evidence="1">
    <location>
        <begin position="12"/>
        <end position="37"/>
    </location>
</feature>
<sequence length="123" mass="12925">MAGEGAAARRGVLAPVLANLALGVPAVVPLHLGWWVLTEYLPMDCHSTSDLARPDLANCDFHTLDHSTAVLFLLVVTGVLLVGAVFVVDAVLPAKARRGAWLRSAALVPVPFALLLAFAYNTG</sequence>
<keyword evidence="1" id="KW-1133">Transmembrane helix</keyword>
<feature type="transmembrane region" description="Helical" evidence="1">
    <location>
        <begin position="100"/>
        <end position="120"/>
    </location>
</feature>
<dbReference type="EMBL" id="BAAABV010000023">
    <property type="protein sequence ID" value="GAA0305045.1"/>
    <property type="molecule type" value="Genomic_DNA"/>
</dbReference>
<keyword evidence="1" id="KW-0812">Transmembrane</keyword>
<proteinExistence type="predicted"/>
<evidence type="ECO:0000256" key="1">
    <source>
        <dbReference type="SAM" id="Phobius"/>
    </source>
</evidence>
<accession>A0ABP3F855</accession>
<gene>
    <name evidence="2" type="ORF">GCM10010302_49600</name>
</gene>
<name>A0ABP3F855_9ACTN</name>
<organism evidence="2 3">
    <name type="scientific">Streptomyces polychromogenes</name>
    <dbReference type="NCBI Taxonomy" id="67342"/>
    <lineage>
        <taxon>Bacteria</taxon>
        <taxon>Bacillati</taxon>
        <taxon>Actinomycetota</taxon>
        <taxon>Actinomycetes</taxon>
        <taxon>Kitasatosporales</taxon>
        <taxon>Streptomycetaceae</taxon>
        <taxon>Streptomyces</taxon>
    </lineage>
</organism>
<comment type="caution">
    <text evidence="2">The sequence shown here is derived from an EMBL/GenBank/DDBJ whole genome shotgun (WGS) entry which is preliminary data.</text>
</comment>
<dbReference type="Proteomes" id="UP001501867">
    <property type="component" value="Unassembled WGS sequence"/>
</dbReference>
<keyword evidence="3" id="KW-1185">Reference proteome</keyword>
<reference evidence="3" key="1">
    <citation type="journal article" date="2019" name="Int. J. Syst. Evol. Microbiol.">
        <title>The Global Catalogue of Microorganisms (GCM) 10K type strain sequencing project: providing services to taxonomists for standard genome sequencing and annotation.</title>
        <authorList>
            <consortium name="The Broad Institute Genomics Platform"/>
            <consortium name="The Broad Institute Genome Sequencing Center for Infectious Disease"/>
            <person name="Wu L."/>
            <person name="Ma J."/>
        </authorList>
    </citation>
    <scope>NUCLEOTIDE SEQUENCE [LARGE SCALE GENOMIC DNA]</scope>
    <source>
        <strain evidence="3">JCM 4505</strain>
    </source>
</reference>
<evidence type="ECO:0000313" key="3">
    <source>
        <dbReference type="Proteomes" id="UP001501867"/>
    </source>
</evidence>